<comment type="caution">
    <text evidence="2">The sequence shown here is derived from an EMBL/GenBank/DDBJ whole genome shotgun (WGS) entry which is preliminary data.</text>
</comment>
<accession>A0A9W9Q4E4</accession>
<protein>
    <recommendedName>
        <fullName evidence="4">Tafazzin</fullName>
    </recommendedName>
</protein>
<proteinExistence type="predicted"/>
<evidence type="ECO:0000256" key="1">
    <source>
        <dbReference type="SAM" id="MobiDB-lite"/>
    </source>
</evidence>
<feature type="compositionally biased region" description="Polar residues" evidence="1">
    <location>
        <begin position="16"/>
        <end position="39"/>
    </location>
</feature>
<feature type="compositionally biased region" description="Basic and acidic residues" evidence="1">
    <location>
        <begin position="120"/>
        <end position="135"/>
    </location>
</feature>
<organism evidence="2 3">
    <name type="scientific">Penicillium atrosanguineum</name>
    <dbReference type="NCBI Taxonomy" id="1132637"/>
    <lineage>
        <taxon>Eukaryota</taxon>
        <taxon>Fungi</taxon>
        <taxon>Dikarya</taxon>
        <taxon>Ascomycota</taxon>
        <taxon>Pezizomycotina</taxon>
        <taxon>Eurotiomycetes</taxon>
        <taxon>Eurotiomycetidae</taxon>
        <taxon>Eurotiales</taxon>
        <taxon>Aspergillaceae</taxon>
        <taxon>Penicillium</taxon>
    </lineage>
</organism>
<feature type="region of interest" description="Disordered" evidence="1">
    <location>
        <begin position="1"/>
        <end position="68"/>
    </location>
</feature>
<feature type="compositionally biased region" description="Basic residues" evidence="1">
    <location>
        <begin position="93"/>
        <end position="106"/>
    </location>
</feature>
<feature type="region of interest" description="Disordered" evidence="1">
    <location>
        <begin position="270"/>
        <end position="306"/>
    </location>
</feature>
<feature type="compositionally biased region" description="Polar residues" evidence="1">
    <location>
        <begin position="295"/>
        <end position="305"/>
    </location>
</feature>
<evidence type="ECO:0000313" key="2">
    <source>
        <dbReference type="EMBL" id="KAJ5324370.1"/>
    </source>
</evidence>
<feature type="compositionally biased region" description="Polar residues" evidence="1">
    <location>
        <begin position="47"/>
        <end position="64"/>
    </location>
</feature>
<dbReference type="Proteomes" id="UP001147746">
    <property type="component" value="Unassembled WGS sequence"/>
</dbReference>
<feature type="region of interest" description="Disordered" evidence="1">
    <location>
        <begin position="82"/>
        <end position="135"/>
    </location>
</feature>
<name>A0A9W9Q4E4_9EURO</name>
<gene>
    <name evidence="2" type="ORF">N7476_002970</name>
</gene>
<evidence type="ECO:0000313" key="3">
    <source>
        <dbReference type="Proteomes" id="UP001147746"/>
    </source>
</evidence>
<sequence length="531" mass="60344">MPKKHRQSFAKPASTPHHSLTSSGRHNDQGQRSVTSVNDLISHLRRTQVTSSPEHDSQASSSAQRPIDSLRSFHPDLRNIFELPETAPPRPRPNARRRAIGGRRVRIIPGPPPPESWLTEDSKPAQEGEDNLSSKEFEKPIYRLDRLPGAIFPGEKSLSHAVLKSMASNWAWHLEYDGPFLSQLPPHGKDVLLSYIAIYADKPRGYLWRKHGLMQGLKLLFSSKPVEEEDIDGDDYVNHDAAVTRLDFSCALGRWLSLKQITHELRRSAKSAIPASQRDATEAIPTSWDEEVDSNETVSTATPSPRKTFIPKALDRPWFQNLRYLSFAHPEPSSAKWDPLIHLLSRLPTITHLSLAHWPIPCRSSSISRSREPNNALRDNEVLAGAAAVLRELARSSYCLKWLDIEGCSEWIEALTFQGFDPNGREYSRGVCGPEWNGPWRDIEWIGLGPGFECPDNILVDFSSSGPSQDEEQEQMQKNLQRARENWGTRFEVGHKTWRQLVQIRKDGRGKWMYTDVDEETYTIFMRSRSS</sequence>
<reference evidence="2" key="2">
    <citation type="journal article" date="2023" name="IMA Fungus">
        <title>Comparative genomic study of the Penicillium genus elucidates a diverse pangenome and 15 lateral gene transfer events.</title>
        <authorList>
            <person name="Petersen C."/>
            <person name="Sorensen T."/>
            <person name="Nielsen M.R."/>
            <person name="Sondergaard T.E."/>
            <person name="Sorensen J.L."/>
            <person name="Fitzpatrick D.A."/>
            <person name="Frisvad J.C."/>
            <person name="Nielsen K.L."/>
        </authorList>
    </citation>
    <scope>NUCLEOTIDE SEQUENCE</scope>
    <source>
        <strain evidence="2">IBT 21472</strain>
    </source>
</reference>
<dbReference type="AlphaFoldDB" id="A0A9W9Q4E4"/>
<keyword evidence="3" id="KW-1185">Reference proteome</keyword>
<dbReference type="EMBL" id="JAPZBO010000002">
    <property type="protein sequence ID" value="KAJ5324370.1"/>
    <property type="molecule type" value="Genomic_DNA"/>
</dbReference>
<reference evidence="2" key="1">
    <citation type="submission" date="2022-12" db="EMBL/GenBank/DDBJ databases">
        <authorList>
            <person name="Petersen C."/>
        </authorList>
    </citation>
    <scope>NUCLEOTIDE SEQUENCE</scope>
    <source>
        <strain evidence="2">IBT 21472</strain>
    </source>
</reference>
<evidence type="ECO:0008006" key="4">
    <source>
        <dbReference type="Google" id="ProtNLM"/>
    </source>
</evidence>